<gene>
    <name evidence="1" type="ORF">S01H4_39420</name>
</gene>
<organism evidence="1">
    <name type="scientific">marine sediment metagenome</name>
    <dbReference type="NCBI Taxonomy" id="412755"/>
    <lineage>
        <taxon>unclassified sequences</taxon>
        <taxon>metagenomes</taxon>
        <taxon>ecological metagenomes</taxon>
    </lineage>
</organism>
<evidence type="ECO:0000313" key="1">
    <source>
        <dbReference type="EMBL" id="GAG99221.1"/>
    </source>
</evidence>
<proteinExistence type="predicted"/>
<comment type="caution">
    <text evidence="1">The sequence shown here is derived from an EMBL/GenBank/DDBJ whole genome shotgun (WGS) entry which is preliminary data.</text>
</comment>
<dbReference type="EMBL" id="BART01021352">
    <property type="protein sequence ID" value="GAG99221.1"/>
    <property type="molecule type" value="Genomic_DNA"/>
</dbReference>
<reference evidence="1" key="1">
    <citation type="journal article" date="2014" name="Front. Microbiol.">
        <title>High frequency of phylogenetically diverse reductive dehalogenase-homologous genes in deep subseafloor sedimentary metagenomes.</title>
        <authorList>
            <person name="Kawai M."/>
            <person name="Futagami T."/>
            <person name="Toyoda A."/>
            <person name="Takaki Y."/>
            <person name="Nishi S."/>
            <person name="Hori S."/>
            <person name="Arai W."/>
            <person name="Tsubouchi T."/>
            <person name="Morono Y."/>
            <person name="Uchiyama I."/>
            <person name="Ito T."/>
            <person name="Fujiyama A."/>
            <person name="Inagaki F."/>
            <person name="Takami H."/>
        </authorList>
    </citation>
    <scope>NUCLEOTIDE SEQUENCE</scope>
    <source>
        <strain evidence="1">Expedition CK06-06</strain>
    </source>
</reference>
<accession>X1DS30</accession>
<feature type="non-terminal residue" evidence="1">
    <location>
        <position position="74"/>
    </location>
</feature>
<name>X1DS30_9ZZZZ</name>
<protein>
    <submittedName>
        <fullName evidence="1">Uncharacterized protein</fullName>
    </submittedName>
</protein>
<dbReference type="AlphaFoldDB" id="X1DS30"/>
<sequence length="74" mass="7554">MGVATNSYGSANGVAAFVPLYTNAGVFDTSTNPTKTIVESWLDQVSSIANGSLSGEGFSIPVTQSDVRLSLVGV</sequence>